<accession>A0AAN5D6D5</accession>
<feature type="region of interest" description="Disordered" evidence="1">
    <location>
        <begin position="1"/>
        <end position="92"/>
    </location>
</feature>
<sequence>HNTGSSDCSAPLLKQKSDNPADEETNTPPFDSHATDQSSFNEHGPAVEMSSPSHLIPSADSDSGGTDALCKNTPITTDEGGEHPATKREAKE</sequence>
<reference evidence="3" key="1">
    <citation type="submission" date="2022-10" db="EMBL/GenBank/DDBJ databases">
        <title>Genome assembly of Pristionchus species.</title>
        <authorList>
            <person name="Yoshida K."/>
            <person name="Sommer R.J."/>
        </authorList>
    </citation>
    <scope>NUCLEOTIDE SEQUENCE [LARGE SCALE GENOMIC DNA]</scope>
    <source>
        <strain evidence="3">RS5460</strain>
    </source>
</reference>
<protein>
    <submittedName>
        <fullName evidence="2">Uncharacterized protein</fullName>
    </submittedName>
</protein>
<evidence type="ECO:0000256" key="1">
    <source>
        <dbReference type="SAM" id="MobiDB-lite"/>
    </source>
</evidence>
<keyword evidence="3" id="KW-1185">Reference proteome</keyword>
<evidence type="ECO:0000313" key="2">
    <source>
        <dbReference type="EMBL" id="GMR57259.1"/>
    </source>
</evidence>
<gene>
    <name evidence="2" type="ORF">PMAYCL1PPCAC_27454</name>
</gene>
<comment type="caution">
    <text evidence="2">The sequence shown here is derived from an EMBL/GenBank/DDBJ whole genome shotgun (WGS) entry which is preliminary data.</text>
</comment>
<dbReference type="AlphaFoldDB" id="A0AAN5D6D5"/>
<evidence type="ECO:0000313" key="3">
    <source>
        <dbReference type="Proteomes" id="UP001328107"/>
    </source>
</evidence>
<dbReference type="EMBL" id="BTRK01000006">
    <property type="protein sequence ID" value="GMR57259.1"/>
    <property type="molecule type" value="Genomic_DNA"/>
</dbReference>
<organism evidence="2 3">
    <name type="scientific">Pristionchus mayeri</name>
    <dbReference type="NCBI Taxonomy" id="1317129"/>
    <lineage>
        <taxon>Eukaryota</taxon>
        <taxon>Metazoa</taxon>
        <taxon>Ecdysozoa</taxon>
        <taxon>Nematoda</taxon>
        <taxon>Chromadorea</taxon>
        <taxon>Rhabditida</taxon>
        <taxon>Rhabditina</taxon>
        <taxon>Diplogasteromorpha</taxon>
        <taxon>Diplogasteroidea</taxon>
        <taxon>Neodiplogasteridae</taxon>
        <taxon>Pristionchus</taxon>
    </lineage>
</organism>
<feature type="non-terminal residue" evidence="2">
    <location>
        <position position="1"/>
    </location>
</feature>
<proteinExistence type="predicted"/>
<name>A0AAN5D6D5_9BILA</name>
<feature type="compositionally biased region" description="Basic and acidic residues" evidence="1">
    <location>
        <begin position="80"/>
        <end position="92"/>
    </location>
</feature>
<dbReference type="Proteomes" id="UP001328107">
    <property type="component" value="Unassembled WGS sequence"/>
</dbReference>
<feature type="non-terminal residue" evidence="2">
    <location>
        <position position="92"/>
    </location>
</feature>